<dbReference type="EMBL" id="PVUE01000007">
    <property type="protein sequence ID" value="PRZ41961.1"/>
    <property type="molecule type" value="Genomic_DNA"/>
</dbReference>
<dbReference type="OrthoDB" id="5146807at2"/>
<comment type="caution">
    <text evidence="2">The sequence shown here is derived from an EMBL/GenBank/DDBJ whole genome shotgun (WGS) entry which is preliminary data.</text>
</comment>
<name>A0A2T1A024_9ACTN</name>
<accession>A0A2T1A024</accession>
<dbReference type="RefSeq" id="WP_146135352.1">
    <property type="nucleotide sequence ID" value="NZ_PVUE01000007.1"/>
</dbReference>
<feature type="region of interest" description="Disordered" evidence="1">
    <location>
        <begin position="1"/>
        <end position="22"/>
    </location>
</feature>
<proteinExistence type="predicted"/>
<organism evidence="2 3">
    <name type="scientific">Antricoccus suffuscus</name>
    <dbReference type="NCBI Taxonomy" id="1629062"/>
    <lineage>
        <taxon>Bacteria</taxon>
        <taxon>Bacillati</taxon>
        <taxon>Actinomycetota</taxon>
        <taxon>Actinomycetes</taxon>
        <taxon>Geodermatophilales</taxon>
        <taxon>Antricoccaceae</taxon>
        <taxon>Antricoccus</taxon>
    </lineage>
</organism>
<gene>
    <name evidence="2" type="ORF">CLV47_10789</name>
</gene>
<dbReference type="AlphaFoldDB" id="A0A2T1A024"/>
<protein>
    <submittedName>
        <fullName evidence="2">Uncharacterized protein</fullName>
    </submittedName>
</protein>
<evidence type="ECO:0000256" key="1">
    <source>
        <dbReference type="SAM" id="MobiDB-lite"/>
    </source>
</evidence>
<sequence length="148" mass="16004">MPVAESTAVAADTDSLDEPAEAQVPQETCDWASPKVSGVAEVPVGQDGELAEVIVGSWQHTHTDEGNGFVATTNDHRYVFPSPDRMLYCQHVPGATDHDENAADIVLNGTTIELPGGKYSYTVTAWDEDTLVWDNPVGGGYVYLLQRR</sequence>
<evidence type="ECO:0000313" key="2">
    <source>
        <dbReference type="EMBL" id="PRZ41961.1"/>
    </source>
</evidence>
<keyword evidence="3" id="KW-1185">Reference proteome</keyword>
<dbReference type="Proteomes" id="UP000237752">
    <property type="component" value="Unassembled WGS sequence"/>
</dbReference>
<evidence type="ECO:0000313" key="3">
    <source>
        <dbReference type="Proteomes" id="UP000237752"/>
    </source>
</evidence>
<reference evidence="2 3" key="1">
    <citation type="submission" date="2018-03" db="EMBL/GenBank/DDBJ databases">
        <title>Genomic Encyclopedia of Archaeal and Bacterial Type Strains, Phase II (KMG-II): from individual species to whole genera.</title>
        <authorList>
            <person name="Goeker M."/>
        </authorList>
    </citation>
    <scope>NUCLEOTIDE SEQUENCE [LARGE SCALE GENOMIC DNA]</scope>
    <source>
        <strain evidence="2 3">DSM 100065</strain>
    </source>
</reference>